<gene>
    <name evidence="1" type="ORF">POVWA1_008040</name>
    <name evidence="2" type="ORF">POVWA2_008040</name>
</gene>
<protein>
    <submittedName>
        <fullName evidence="2">Uncharacterized protein</fullName>
    </submittedName>
</protein>
<sequence length="162" mass="18691">MYFPPLYHICSRWKREGTKCSCSPKSLRSSAFFINAATIASTKLPAFFLVAYARPFIFELLRSSLVSDDNFCNLKVEKRQTVIYACSQAWPKYIHEPVIVGFPPFSFFFFHLPSFPSTGQKGGTQLLANNVSKKFLVQIEKQLKTEKNLERELYFFYVNSSI</sequence>
<name>A0A1A8YKT1_PLAOA</name>
<organism evidence="2 3">
    <name type="scientific">Plasmodium ovale wallikeri</name>
    <dbReference type="NCBI Taxonomy" id="864142"/>
    <lineage>
        <taxon>Eukaryota</taxon>
        <taxon>Sar</taxon>
        <taxon>Alveolata</taxon>
        <taxon>Apicomplexa</taxon>
        <taxon>Aconoidasida</taxon>
        <taxon>Haemosporida</taxon>
        <taxon>Plasmodiidae</taxon>
        <taxon>Plasmodium</taxon>
        <taxon>Plasmodium (Plasmodium)</taxon>
    </lineage>
</organism>
<evidence type="ECO:0000313" key="1">
    <source>
        <dbReference type="EMBL" id="SBT31617.1"/>
    </source>
</evidence>
<reference evidence="2" key="2">
    <citation type="submission" date="2016-05" db="EMBL/GenBank/DDBJ databases">
        <authorList>
            <person name="Lavstsen T."/>
            <person name="Jespersen J.S."/>
        </authorList>
    </citation>
    <scope>NUCLEOTIDE SEQUENCE [LARGE SCALE GENOMIC DNA]</scope>
</reference>
<dbReference type="Proteomes" id="UP000078550">
    <property type="component" value="Unassembled WGS sequence"/>
</dbReference>
<reference evidence="3 4" key="1">
    <citation type="submission" date="2016-05" db="EMBL/GenBank/DDBJ databases">
        <authorList>
            <person name="Naeem Raeece"/>
        </authorList>
    </citation>
    <scope>NUCLEOTIDE SEQUENCE [LARGE SCALE GENOMIC DNA]</scope>
</reference>
<keyword evidence="4" id="KW-1185">Reference proteome</keyword>
<evidence type="ECO:0000313" key="4">
    <source>
        <dbReference type="Proteomes" id="UP000078555"/>
    </source>
</evidence>
<dbReference type="AlphaFoldDB" id="A0A1A8YKT1"/>
<accession>A0A1A8YKT1</accession>
<evidence type="ECO:0000313" key="3">
    <source>
        <dbReference type="Proteomes" id="UP000078550"/>
    </source>
</evidence>
<dbReference type="EMBL" id="FLRE01000030">
    <property type="protein sequence ID" value="SBT32154.1"/>
    <property type="molecule type" value="Genomic_DNA"/>
</dbReference>
<evidence type="ECO:0000313" key="2">
    <source>
        <dbReference type="EMBL" id="SBT32154.1"/>
    </source>
</evidence>
<dbReference type="Proteomes" id="UP000078555">
    <property type="component" value="Unassembled WGS sequence"/>
</dbReference>
<dbReference type="EMBL" id="FLRD01000023">
    <property type="protein sequence ID" value="SBT31617.1"/>
    <property type="molecule type" value="Genomic_DNA"/>
</dbReference>
<proteinExistence type="predicted"/>